<dbReference type="EMBL" id="JAVIJP010000007">
    <property type="protein sequence ID" value="KAL3648883.1"/>
    <property type="molecule type" value="Genomic_DNA"/>
</dbReference>
<name>A0ABD3E306_9LAMI</name>
<proteinExistence type="predicted"/>
<evidence type="ECO:0000256" key="1">
    <source>
        <dbReference type="SAM" id="MobiDB-lite"/>
    </source>
</evidence>
<feature type="region of interest" description="Disordered" evidence="1">
    <location>
        <begin position="51"/>
        <end position="71"/>
    </location>
</feature>
<comment type="caution">
    <text evidence="2">The sequence shown here is derived from an EMBL/GenBank/DDBJ whole genome shotgun (WGS) entry which is preliminary data.</text>
</comment>
<sequence length="71" mass="7577">MLSWVCILISATNECPSKGVPIKPLSPPPLPPLFGLLKAAALQKTIYGRKLRSKSSSGIRPPRAANPTLIN</sequence>
<accession>A0ABD3E306</accession>
<evidence type="ECO:0000313" key="3">
    <source>
        <dbReference type="Proteomes" id="UP001632038"/>
    </source>
</evidence>
<organism evidence="2 3">
    <name type="scientific">Castilleja foliolosa</name>
    <dbReference type="NCBI Taxonomy" id="1961234"/>
    <lineage>
        <taxon>Eukaryota</taxon>
        <taxon>Viridiplantae</taxon>
        <taxon>Streptophyta</taxon>
        <taxon>Embryophyta</taxon>
        <taxon>Tracheophyta</taxon>
        <taxon>Spermatophyta</taxon>
        <taxon>Magnoliopsida</taxon>
        <taxon>eudicotyledons</taxon>
        <taxon>Gunneridae</taxon>
        <taxon>Pentapetalae</taxon>
        <taxon>asterids</taxon>
        <taxon>lamiids</taxon>
        <taxon>Lamiales</taxon>
        <taxon>Orobanchaceae</taxon>
        <taxon>Pedicularideae</taxon>
        <taxon>Castillejinae</taxon>
        <taxon>Castilleja</taxon>
    </lineage>
</organism>
<reference evidence="3" key="1">
    <citation type="journal article" date="2024" name="IScience">
        <title>Strigolactones Initiate the Formation of Haustorium-like Structures in Castilleja.</title>
        <authorList>
            <person name="Buerger M."/>
            <person name="Peterson D."/>
            <person name="Chory J."/>
        </authorList>
    </citation>
    <scope>NUCLEOTIDE SEQUENCE [LARGE SCALE GENOMIC DNA]</scope>
</reference>
<dbReference type="AlphaFoldDB" id="A0ABD3E306"/>
<gene>
    <name evidence="2" type="ORF">CASFOL_005286</name>
</gene>
<keyword evidence="3" id="KW-1185">Reference proteome</keyword>
<evidence type="ECO:0008006" key="4">
    <source>
        <dbReference type="Google" id="ProtNLM"/>
    </source>
</evidence>
<evidence type="ECO:0000313" key="2">
    <source>
        <dbReference type="EMBL" id="KAL3648883.1"/>
    </source>
</evidence>
<dbReference type="Proteomes" id="UP001632038">
    <property type="component" value="Unassembled WGS sequence"/>
</dbReference>
<protein>
    <recommendedName>
        <fullName evidence="4">Secreted protein</fullName>
    </recommendedName>
</protein>